<dbReference type="EMBL" id="JACI01000001">
    <property type="protein sequence ID" value="OAQ15080.1"/>
    <property type="molecule type" value="Genomic_DNA"/>
</dbReference>
<dbReference type="GO" id="GO:0043093">
    <property type="term" value="P:FtsZ-dependent cytokinesis"/>
    <property type="evidence" value="ECO:0007669"/>
    <property type="project" value="UniProtKB-UniRule"/>
</dbReference>
<dbReference type="PATRIC" id="fig|1261658.3.peg.122"/>
<dbReference type="NCBIfam" id="NF002058">
    <property type="entry name" value="PRK00888.1"/>
    <property type="match status" value="1"/>
</dbReference>
<evidence type="ECO:0000256" key="7">
    <source>
        <dbReference type="HAMAP-Rule" id="MF_00599"/>
    </source>
</evidence>
<dbReference type="Pfam" id="PF04977">
    <property type="entry name" value="DivIC"/>
    <property type="match status" value="1"/>
</dbReference>
<feature type="topological domain" description="Periplasmic" evidence="7">
    <location>
        <begin position="22"/>
        <end position="91"/>
    </location>
</feature>
<dbReference type="Proteomes" id="UP000078358">
    <property type="component" value="Unassembled WGS sequence"/>
</dbReference>
<evidence type="ECO:0000256" key="3">
    <source>
        <dbReference type="ARBA" id="ARBA00022692"/>
    </source>
</evidence>
<keyword evidence="7" id="KW-0997">Cell inner membrane</keyword>
<reference evidence="8 9" key="1">
    <citation type="submission" date="2014-01" db="EMBL/GenBank/DDBJ databases">
        <authorList>
            <person name="Zuccon D."/>
        </authorList>
    </citation>
    <scope>NUCLEOTIDE SEQUENCE [LARGE SCALE GENOMIC DNA]</scope>
    <source>
        <strain evidence="8 9">Y31</strain>
    </source>
</reference>
<keyword evidence="2 7" id="KW-0132">Cell division</keyword>
<keyword evidence="4 7" id="KW-1133">Transmembrane helix</keyword>
<dbReference type="InterPro" id="IPR007060">
    <property type="entry name" value="FtsL/DivIC"/>
</dbReference>
<dbReference type="PANTHER" id="PTHR37485">
    <property type="entry name" value="CELL DIVISION PROTEIN FTSB"/>
    <property type="match status" value="1"/>
</dbReference>
<comment type="function">
    <text evidence="7">Essential cell division protein. May link together the upstream cell division proteins, which are predominantly cytoplasmic, with the downstream cell division proteins, which are predominantly periplasmic.</text>
</comment>
<sequence length="91" mass="11037">MRLLIVFLAVTLVYFQYLFWFGENGWLDYQKAETAVKELNERHDKLEARNKMIEAEIDNLQRGLEALEERARMQLEMVKPDERFYRIIPKN</sequence>
<gene>
    <name evidence="7" type="primary">ftsB</name>
    <name evidence="8" type="ORF">F480_00605</name>
</gene>
<accession>A0A179CZM6</accession>
<dbReference type="RefSeq" id="WP_015432556.1">
    <property type="nucleotide sequence ID" value="NZ_JACI01000001.1"/>
</dbReference>
<keyword evidence="3 7" id="KW-0812">Transmembrane</keyword>
<dbReference type="HAMAP" id="MF_00599">
    <property type="entry name" value="FtsB"/>
    <property type="match status" value="1"/>
</dbReference>
<keyword evidence="5 7" id="KW-0472">Membrane</keyword>
<dbReference type="GO" id="GO:0030428">
    <property type="term" value="C:cell septum"/>
    <property type="evidence" value="ECO:0007669"/>
    <property type="project" value="TreeGrafter"/>
</dbReference>
<dbReference type="AlphaFoldDB" id="A0A179CZM6"/>
<dbReference type="GO" id="GO:0005886">
    <property type="term" value="C:plasma membrane"/>
    <property type="evidence" value="ECO:0007669"/>
    <property type="project" value="UniProtKB-SubCell"/>
</dbReference>
<keyword evidence="7" id="KW-0175">Coiled coil</keyword>
<evidence type="ECO:0000256" key="4">
    <source>
        <dbReference type="ARBA" id="ARBA00022989"/>
    </source>
</evidence>
<keyword evidence="6 7" id="KW-0131">Cell cycle</keyword>
<evidence type="ECO:0000313" key="9">
    <source>
        <dbReference type="Proteomes" id="UP000078358"/>
    </source>
</evidence>
<keyword evidence="1 7" id="KW-1003">Cell membrane</keyword>
<evidence type="ECO:0000256" key="5">
    <source>
        <dbReference type="ARBA" id="ARBA00023136"/>
    </source>
</evidence>
<feature type="coiled-coil region" evidence="7">
    <location>
        <begin position="29"/>
        <end position="77"/>
    </location>
</feature>
<organism evidence="8 9">
    <name type="scientific">Bibersteinia trehalosi Y31</name>
    <dbReference type="NCBI Taxonomy" id="1261658"/>
    <lineage>
        <taxon>Bacteria</taxon>
        <taxon>Pseudomonadati</taxon>
        <taxon>Pseudomonadota</taxon>
        <taxon>Gammaproteobacteria</taxon>
        <taxon>Pasteurellales</taxon>
        <taxon>Pasteurellaceae</taxon>
        <taxon>Bibersteinia</taxon>
    </lineage>
</organism>
<evidence type="ECO:0000256" key="2">
    <source>
        <dbReference type="ARBA" id="ARBA00022618"/>
    </source>
</evidence>
<evidence type="ECO:0000313" key="8">
    <source>
        <dbReference type="EMBL" id="OAQ15080.1"/>
    </source>
</evidence>
<feature type="topological domain" description="Cytoplasmic" evidence="7">
    <location>
        <begin position="1"/>
        <end position="3"/>
    </location>
</feature>
<comment type="caution">
    <text evidence="8">The sequence shown here is derived from an EMBL/GenBank/DDBJ whole genome shotgun (WGS) entry which is preliminary data.</text>
</comment>
<evidence type="ECO:0000256" key="6">
    <source>
        <dbReference type="ARBA" id="ARBA00023306"/>
    </source>
</evidence>
<dbReference type="GO" id="GO:0032153">
    <property type="term" value="C:cell division site"/>
    <property type="evidence" value="ECO:0007669"/>
    <property type="project" value="UniProtKB-UniRule"/>
</dbReference>
<dbReference type="PANTHER" id="PTHR37485:SF1">
    <property type="entry name" value="CELL DIVISION PROTEIN FTSB"/>
    <property type="match status" value="1"/>
</dbReference>
<comment type="subunit">
    <text evidence="7">Part of a complex composed of FtsB, FtsL and FtsQ.</text>
</comment>
<dbReference type="InterPro" id="IPR023081">
    <property type="entry name" value="Cell_div_FtsB"/>
</dbReference>
<protein>
    <recommendedName>
        <fullName evidence="7">Cell division protein FtsB</fullName>
    </recommendedName>
</protein>
<comment type="similarity">
    <text evidence="7">Belongs to the FtsB family.</text>
</comment>
<proteinExistence type="inferred from homology"/>
<comment type="subcellular location">
    <subcellularLocation>
        <location evidence="7">Cell inner membrane</location>
        <topology evidence="7">Single-pass type II membrane protein</topology>
    </subcellularLocation>
    <text evidence="7">Localizes to the division septum.</text>
</comment>
<name>A0A179CZM6_BIBTR</name>
<evidence type="ECO:0000256" key="1">
    <source>
        <dbReference type="ARBA" id="ARBA00022475"/>
    </source>
</evidence>